<evidence type="ECO:0000256" key="13">
    <source>
        <dbReference type="ARBA" id="ARBA00042316"/>
    </source>
</evidence>
<evidence type="ECO:0000256" key="2">
    <source>
        <dbReference type="ARBA" id="ARBA00004496"/>
    </source>
</evidence>
<keyword evidence="9" id="KW-0067">ATP-binding</keyword>
<dbReference type="InterPro" id="IPR016135">
    <property type="entry name" value="UBQ-conjugating_enzyme/RWD"/>
</dbReference>
<evidence type="ECO:0000256" key="10">
    <source>
        <dbReference type="ARBA" id="ARBA00023242"/>
    </source>
</evidence>
<evidence type="ECO:0000256" key="12">
    <source>
        <dbReference type="ARBA" id="ARBA00041798"/>
    </source>
</evidence>
<keyword evidence="5" id="KW-0808">Transferase</keyword>
<dbReference type="EMBL" id="JAPQKO010000001">
    <property type="protein sequence ID" value="KAJ5183903.1"/>
    <property type="molecule type" value="Genomic_DNA"/>
</dbReference>
<feature type="domain" description="UBC core" evidence="15">
    <location>
        <begin position="257"/>
        <end position="406"/>
    </location>
</feature>
<sequence length="408" mass="46618">MTILYDEENIRNIRAIIMGPPGTPYALGFYKFTITVPKDYPTVPPKVRINTTNSGRTRFGPNLYASGKVCLSIIGTWISEERETWSPVQSIETVLLSIQTLLSAEPFKNEPGYENAGENEVFGYGAIYNAKIAHENLRLAVIAPLQAALDITPEDVDDCPPVEHEASDPESDVTLQGSAKVGNKHAFDDYVKQRFLWYRGLYRQAIQDGMEKEKARHLQPFPSMPFEGHNNTMEGRWDYPSLYEHLQRLEVALMKETHGLRAQREQIVGDLHVAGRAVDLALVDDNPFLWLLTYFGRQGTQYEGGVLNIKIYISPNHPTEQPRVFLETPLFHVRVSPENVLVYQPARGEEMHWHINAIISTLEEEMPPYNPLLTVNPEASKLCWGSEEEQRLYRRRFRRSVIESVEHI</sequence>
<dbReference type="SUPFAM" id="SSF54495">
    <property type="entry name" value="UBC-like"/>
    <property type="match status" value="2"/>
</dbReference>
<dbReference type="PANTHER" id="PTHR46116">
    <property type="entry name" value="(E3-INDEPENDENT) E2 UBIQUITIN-CONJUGATING ENZYME"/>
    <property type="match status" value="1"/>
</dbReference>
<comment type="caution">
    <text evidence="16">The sequence shown here is derived from an EMBL/GenBank/DDBJ whole genome shotgun (WGS) entry which is preliminary data.</text>
</comment>
<dbReference type="GO" id="GO:0043066">
    <property type="term" value="P:negative regulation of apoptotic process"/>
    <property type="evidence" value="ECO:0007669"/>
    <property type="project" value="TreeGrafter"/>
</dbReference>
<dbReference type="GO" id="GO:0061631">
    <property type="term" value="F:ubiquitin conjugating enzyme activity"/>
    <property type="evidence" value="ECO:0007669"/>
    <property type="project" value="UniProtKB-EC"/>
</dbReference>
<dbReference type="GO" id="GO:0005634">
    <property type="term" value="C:nucleus"/>
    <property type="evidence" value="ECO:0007669"/>
    <property type="project" value="UniProtKB-SubCell"/>
</dbReference>
<evidence type="ECO:0000256" key="3">
    <source>
        <dbReference type="ARBA" id="ARBA00012486"/>
    </source>
</evidence>
<evidence type="ECO:0000256" key="9">
    <source>
        <dbReference type="ARBA" id="ARBA00022840"/>
    </source>
</evidence>
<dbReference type="GO" id="GO:0005524">
    <property type="term" value="F:ATP binding"/>
    <property type="evidence" value="ECO:0007669"/>
    <property type="project" value="UniProtKB-KW"/>
</dbReference>
<evidence type="ECO:0000256" key="6">
    <source>
        <dbReference type="ARBA" id="ARBA00022703"/>
    </source>
</evidence>
<keyword evidence="7" id="KW-0547">Nucleotide-binding</keyword>
<keyword evidence="4" id="KW-0963">Cytoplasm</keyword>
<dbReference type="GO" id="GO:0006915">
    <property type="term" value="P:apoptotic process"/>
    <property type="evidence" value="ECO:0007669"/>
    <property type="project" value="UniProtKB-KW"/>
</dbReference>
<dbReference type="AlphaFoldDB" id="A0A9W9ITE2"/>
<evidence type="ECO:0000256" key="8">
    <source>
        <dbReference type="ARBA" id="ARBA00022786"/>
    </source>
</evidence>
<dbReference type="GO" id="GO:0004869">
    <property type="term" value="F:cysteine-type endopeptidase inhibitor activity"/>
    <property type="evidence" value="ECO:0007669"/>
    <property type="project" value="TreeGrafter"/>
</dbReference>
<keyword evidence="8" id="KW-0833">Ubl conjugation pathway</keyword>
<evidence type="ECO:0000256" key="5">
    <source>
        <dbReference type="ARBA" id="ARBA00022679"/>
    </source>
</evidence>
<keyword evidence="17" id="KW-1185">Reference proteome</keyword>
<protein>
    <recommendedName>
        <fullName evidence="11">Ubiquitin-conjugating enzyme E2 Z</fullName>
        <ecNumber evidence="3">2.3.2.23</ecNumber>
    </recommendedName>
    <alternativeName>
        <fullName evidence="12">E2 ubiquitin-conjugating enzyme Z</fullName>
    </alternativeName>
    <alternativeName>
        <fullName evidence="14">Ubiquitin carrier protein Z</fullName>
    </alternativeName>
    <alternativeName>
        <fullName evidence="13">Ubiquitin-protein ligase Z</fullName>
    </alternativeName>
</protein>
<keyword evidence="6" id="KW-0053">Apoptosis</keyword>
<evidence type="ECO:0000256" key="14">
    <source>
        <dbReference type="ARBA" id="ARBA00042401"/>
    </source>
</evidence>
<evidence type="ECO:0000256" key="11">
    <source>
        <dbReference type="ARBA" id="ARBA00039894"/>
    </source>
</evidence>
<evidence type="ECO:0000313" key="16">
    <source>
        <dbReference type="EMBL" id="KAJ5183903.1"/>
    </source>
</evidence>
<evidence type="ECO:0000256" key="7">
    <source>
        <dbReference type="ARBA" id="ARBA00022741"/>
    </source>
</evidence>
<organism evidence="16 17">
    <name type="scientific">Penicillium capsulatum</name>
    <dbReference type="NCBI Taxonomy" id="69766"/>
    <lineage>
        <taxon>Eukaryota</taxon>
        <taxon>Fungi</taxon>
        <taxon>Dikarya</taxon>
        <taxon>Ascomycota</taxon>
        <taxon>Pezizomycotina</taxon>
        <taxon>Eurotiomycetes</taxon>
        <taxon>Eurotiomycetidae</taxon>
        <taxon>Eurotiales</taxon>
        <taxon>Aspergillaceae</taxon>
        <taxon>Penicillium</taxon>
    </lineage>
</organism>
<proteinExistence type="predicted"/>
<name>A0A9W9ITE2_9EURO</name>
<dbReference type="EC" id="2.3.2.23" evidence="3"/>
<reference evidence="16" key="2">
    <citation type="journal article" date="2023" name="IMA Fungus">
        <title>Comparative genomic study of the Penicillium genus elucidates a diverse pangenome and 15 lateral gene transfer events.</title>
        <authorList>
            <person name="Petersen C."/>
            <person name="Sorensen T."/>
            <person name="Nielsen M.R."/>
            <person name="Sondergaard T.E."/>
            <person name="Sorensen J.L."/>
            <person name="Fitzpatrick D.A."/>
            <person name="Frisvad J.C."/>
            <person name="Nielsen K.L."/>
        </authorList>
    </citation>
    <scope>NUCLEOTIDE SEQUENCE</scope>
    <source>
        <strain evidence="16">IBT 21917</strain>
    </source>
</reference>
<dbReference type="Proteomes" id="UP001146351">
    <property type="component" value="Unassembled WGS sequence"/>
</dbReference>
<dbReference type="InterPro" id="IPR000608">
    <property type="entry name" value="UBC"/>
</dbReference>
<evidence type="ECO:0000313" key="17">
    <source>
        <dbReference type="Proteomes" id="UP001146351"/>
    </source>
</evidence>
<dbReference type="GO" id="GO:0005737">
    <property type="term" value="C:cytoplasm"/>
    <property type="evidence" value="ECO:0007669"/>
    <property type="project" value="UniProtKB-SubCell"/>
</dbReference>
<dbReference type="Pfam" id="PF00179">
    <property type="entry name" value="UQ_con"/>
    <property type="match status" value="2"/>
</dbReference>
<evidence type="ECO:0000256" key="1">
    <source>
        <dbReference type="ARBA" id="ARBA00004123"/>
    </source>
</evidence>
<dbReference type="Gene3D" id="3.10.110.10">
    <property type="entry name" value="Ubiquitin Conjugating Enzyme"/>
    <property type="match status" value="2"/>
</dbReference>
<keyword evidence="10" id="KW-0539">Nucleus</keyword>
<dbReference type="SMART" id="SM00212">
    <property type="entry name" value="UBCc"/>
    <property type="match status" value="1"/>
</dbReference>
<evidence type="ECO:0000259" key="15">
    <source>
        <dbReference type="PROSITE" id="PS50127"/>
    </source>
</evidence>
<reference evidence="16" key="1">
    <citation type="submission" date="2022-11" db="EMBL/GenBank/DDBJ databases">
        <authorList>
            <person name="Petersen C."/>
        </authorList>
    </citation>
    <scope>NUCLEOTIDE SEQUENCE</scope>
    <source>
        <strain evidence="16">IBT 21917</strain>
    </source>
</reference>
<dbReference type="PROSITE" id="PS50127">
    <property type="entry name" value="UBC_2"/>
    <property type="match status" value="2"/>
</dbReference>
<gene>
    <name evidence="16" type="ORF">N7492_001519</name>
</gene>
<accession>A0A9W9ITE2</accession>
<dbReference type="PANTHER" id="PTHR46116:SF26">
    <property type="entry name" value="UBIQUITIN-CONJUGATING ENZYME E2 Z"/>
    <property type="match status" value="1"/>
</dbReference>
<dbReference type="CDD" id="cd00195">
    <property type="entry name" value="UBCc_UEV"/>
    <property type="match status" value="1"/>
</dbReference>
<dbReference type="OrthoDB" id="1926878at2759"/>
<comment type="subcellular location">
    <subcellularLocation>
        <location evidence="2">Cytoplasm</location>
    </subcellularLocation>
    <subcellularLocation>
        <location evidence="1">Nucleus</location>
    </subcellularLocation>
</comment>
<evidence type="ECO:0000256" key="4">
    <source>
        <dbReference type="ARBA" id="ARBA00022490"/>
    </source>
</evidence>
<feature type="domain" description="UBC core" evidence="15">
    <location>
        <begin position="1"/>
        <end position="141"/>
    </location>
</feature>